<dbReference type="AlphaFoldDB" id="A0A3B0VYH6"/>
<accession>A0A3B0VYH6</accession>
<protein>
    <submittedName>
        <fullName evidence="1">Uncharacterized protein</fullName>
    </submittedName>
</protein>
<organism evidence="1">
    <name type="scientific">hydrothermal vent metagenome</name>
    <dbReference type="NCBI Taxonomy" id="652676"/>
    <lineage>
        <taxon>unclassified sequences</taxon>
        <taxon>metagenomes</taxon>
        <taxon>ecological metagenomes</taxon>
    </lineage>
</organism>
<reference evidence="1" key="1">
    <citation type="submission" date="2018-06" db="EMBL/GenBank/DDBJ databases">
        <authorList>
            <person name="Zhirakovskaya E."/>
        </authorList>
    </citation>
    <scope>NUCLEOTIDE SEQUENCE</scope>
</reference>
<evidence type="ECO:0000313" key="1">
    <source>
        <dbReference type="EMBL" id="VAW36424.1"/>
    </source>
</evidence>
<gene>
    <name evidence="1" type="ORF">MNBD_DELTA04-817</name>
</gene>
<name>A0A3B0VYH6_9ZZZZ</name>
<sequence>MLIPLVQVFAPIVYCRPVENEAAETDSGGSECAELAEQGLCRFFAPAPLEADRDRFLRLVADLHNRRDDYAAQLSRLSLASLSSGSRPDQESKGSILTSLLHSHGIEERQKEKLTLLLWQARLVLKLGEFFDAEQELLRQEMQKISVKQRGLFSELSNGLANPFSLTEQLSSSAAAAADNWQRLRLRAWARIFALGRPLPDAPTVFITRSSDALDRLADEYEHRHGNLPGLILDLPLPAGYSGTGQPAGQRNLFRREGDDLLARLDGLLADPAKVSEQDRAVFQNPDGPWNSLLERCFPAGGRDRRRLSIYDFTGIGAGRLFLDSFGRDEDDGLQEKNLPAGDSGILIGLLQ</sequence>
<dbReference type="EMBL" id="UOEY01000024">
    <property type="protein sequence ID" value="VAW36424.1"/>
    <property type="molecule type" value="Genomic_DNA"/>
</dbReference>
<proteinExistence type="predicted"/>